<sequence length="332" mass="36474">DTKNDNPAERQTNPSQALGSQNPAESQTPSQALGSHNLAESQTDPSQTLAGQGQNPAKSQDQNFAESQTDGQNPAKSQTDPSQSLGSQGQNPAESQTDPSQNPAESRTDLSQTPASTQTQTRQLPERPSQSTAPAASQAPPAKTAAQPKKLLPSSKAKPASGDKDDEYDPGEEDVPPPEQVSKATLMKRLARLCTPREDGTFKIPQEVIDTYKNIRTRDEVYRSFEKCGCVVFSKRINRKYEEINEKSVETEFEFLTEQEMEDKGWSEKSEYCDDYMYWVAVRVKGSNKKTKRNTATEILEGEDQESMQDADEAMDQFPFNLDGDGGAVPTG</sequence>
<organism evidence="2 3">
    <name type="scientific">Symbiodinium necroappetens</name>
    <dbReference type="NCBI Taxonomy" id="1628268"/>
    <lineage>
        <taxon>Eukaryota</taxon>
        <taxon>Sar</taxon>
        <taxon>Alveolata</taxon>
        <taxon>Dinophyceae</taxon>
        <taxon>Suessiales</taxon>
        <taxon>Symbiodiniaceae</taxon>
        <taxon>Symbiodinium</taxon>
    </lineage>
</organism>
<evidence type="ECO:0000256" key="1">
    <source>
        <dbReference type="SAM" id="MobiDB-lite"/>
    </source>
</evidence>
<proteinExistence type="predicted"/>
<name>A0A812Y5N2_9DINO</name>
<feature type="compositionally biased region" description="Polar residues" evidence="1">
    <location>
        <begin position="9"/>
        <end position="123"/>
    </location>
</feature>
<evidence type="ECO:0000313" key="3">
    <source>
        <dbReference type="Proteomes" id="UP000601435"/>
    </source>
</evidence>
<protein>
    <submittedName>
        <fullName evidence="2">Uncharacterized protein</fullName>
    </submittedName>
</protein>
<evidence type="ECO:0000313" key="2">
    <source>
        <dbReference type="EMBL" id="CAE7766827.1"/>
    </source>
</evidence>
<feature type="region of interest" description="Disordered" evidence="1">
    <location>
        <begin position="1"/>
        <end position="184"/>
    </location>
</feature>
<gene>
    <name evidence="2" type="ORF">SNEC2469_LOCUS22369</name>
</gene>
<dbReference type="AlphaFoldDB" id="A0A812Y5N2"/>
<feature type="non-terminal residue" evidence="2">
    <location>
        <position position="332"/>
    </location>
</feature>
<feature type="compositionally biased region" description="Acidic residues" evidence="1">
    <location>
        <begin position="164"/>
        <end position="176"/>
    </location>
</feature>
<dbReference type="Proteomes" id="UP000601435">
    <property type="component" value="Unassembled WGS sequence"/>
</dbReference>
<accession>A0A812Y5N2</accession>
<feature type="non-terminal residue" evidence="2">
    <location>
        <position position="1"/>
    </location>
</feature>
<keyword evidence="3" id="KW-1185">Reference proteome</keyword>
<feature type="region of interest" description="Disordered" evidence="1">
    <location>
        <begin position="290"/>
        <end position="332"/>
    </location>
</feature>
<dbReference type="EMBL" id="CAJNJA010040526">
    <property type="protein sequence ID" value="CAE7766827.1"/>
    <property type="molecule type" value="Genomic_DNA"/>
</dbReference>
<feature type="compositionally biased region" description="Low complexity" evidence="1">
    <location>
        <begin position="128"/>
        <end position="160"/>
    </location>
</feature>
<feature type="compositionally biased region" description="Acidic residues" evidence="1">
    <location>
        <begin position="300"/>
        <end position="315"/>
    </location>
</feature>
<comment type="caution">
    <text evidence="2">The sequence shown here is derived from an EMBL/GenBank/DDBJ whole genome shotgun (WGS) entry which is preliminary data.</text>
</comment>
<reference evidence="2" key="1">
    <citation type="submission" date="2021-02" db="EMBL/GenBank/DDBJ databases">
        <authorList>
            <person name="Dougan E. K."/>
            <person name="Rhodes N."/>
            <person name="Thang M."/>
            <person name="Chan C."/>
        </authorList>
    </citation>
    <scope>NUCLEOTIDE SEQUENCE</scope>
</reference>
<dbReference type="OrthoDB" id="442936at2759"/>